<dbReference type="InterPro" id="IPR042099">
    <property type="entry name" value="ANL_N_sf"/>
</dbReference>
<evidence type="ECO:0000256" key="4">
    <source>
        <dbReference type="ARBA" id="ARBA00023098"/>
    </source>
</evidence>
<comment type="caution">
    <text evidence="7">The sequence shown here is derived from an EMBL/GenBank/DDBJ whole genome shotgun (WGS) entry which is preliminary data.</text>
</comment>
<evidence type="ECO:0000313" key="8">
    <source>
        <dbReference type="Proteomes" id="UP001596527"/>
    </source>
</evidence>
<protein>
    <recommendedName>
        <fullName evidence="5">Acyl-CoA synthetase</fullName>
    </recommendedName>
</protein>
<keyword evidence="3" id="KW-0276">Fatty acid metabolism</keyword>
<reference evidence="8" key="1">
    <citation type="journal article" date="2019" name="Int. J. Syst. Evol. Microbiol.">
        <title>The Global Catalogue of Microorganisms (GCM) 10K type strain sequencing project: providing services to taxonomists for standard genome sequencing and annotation.</title>
        <authorList>
            <consortium name="The Broad Institute Genomics Platform"/>
            <consortium name="The Broad Institute Genome Sequencing Center for Infectious Disease"/>
            <person name="Wu L."/>
            <person name="Ma J."/>
        </authorList>
    </citation>
    <scope>NUCLEOTIDE SEQUENCE [LARGE SCALE GENOMIC DNA]</scope>
    <source>
        <strain evidence="8">CCUG 56698</strain>
    </source>
</reference>
<dbReference type="Pfam" id="PF00501">
    <property type="entry name" value="AMP-binding"/>
    <property type="match status" value="1"/>
</dbReference>
<dbReference type="PANTHER" id="PTHR43272:SF32">
    <property type="entry name" value="AMP-DEPENDENT SYNTHETASE_LIGASE DOMAIN-CONTAINING PROTEIN"/>
    <property type="match status" value="1"/>
</dbReference>
<name>A0ABW2SJP1_9ACTO</name>
<dbReference type="Gene3D" id="3.40.50.12780">
    <property type="entry name" value="N-terminal domain of ligase-like"/>
    <property type="match status" value="1"/>
</dbReference>
<gene>
    <name evidence="7" type="ORF">ACFQWG_00915</name>
</gene>
<dbReference type="RefSeq" id="WP_380971289.1">
    <property type="nucleotide sequence ID" value="NZ_JBHTEF010000001.1"/>
</dbReference>
<evidence type="ECO:0000256" key="2">
    <source>
        <dbReference type="ARBA" id="ARBA00022598"/>
    </source>
</evidence>
<dbReference type="InterPro" id="IPR000873">
    <property type="entry name" value="AMP-dep_synth/lig_dom"/>
</dbReference>
<keyword evidence="2" id="KW-0436">Ligase</keyword>
<comment type="similarity">
    <text evidence="1">Belongs to the ATP-dependent AMP-binding enzyme family.</text>
</comment>
<keyword evidence="8" id="KW-1185">Reference proteome</keyword>
<evidence type="ECO:0000256" key="1">
    <source>
        <dbReference type="ARBA" id="ARBA00006432"/>
    </source>
</evidence>
<organism evidence="7 8">
    <name type="scientific">Schaalia naturae</name>
    <dbReference type="NCBI Taxonomy" id="635203"/>
    <lineage>
        <taxon>Bacteria</taxon>
        <taxon>Bacillati</taxon>
        <taxon>Actinomycetota</taxon>
        <taxon>Actinomycetes</taxon>
        <taxon>Actinomycetales</taxon>
        <taxon>Actinomycetaceae</taxon>
        <taxon>Schaalia</taxon>
    </lineage>
</organism>
<dbReference type="Pfam" id="PF23562">
    <property type="entry name" value="AMP-binding_C_3"/>
    <property type="match status" value="1"/>
</dbReference>
<sequence length="618" mass="66093">MSTGEERAANGAVQTTASGAVEWHAPVLVRTDESTTIPLLLRQRVQRSARRALVEVKREIGGVWTPISAADFYEQVQDAAAGLIGLGLAFGDAVAIMSRTRYEWTLLDYACWFAGLVPVPIYETSSIEQIAHILADADAKVVVTETITMAELVRSAAQDRERDLLHVLSLDSGAIRTIVDAGAATTRSDVEARTRRLRASSTATIVYTSGTTGTPKGVVITQGGIATLAVNANAWMPEIAMGKDSRLLLFLPLAHILARFLEVFQLSGEGVLGHTSDTKNLVSDLSSFRPTYLLTVPRVLEKVYNTADAQQAGARNQVFRWAAHVAVGYSIASATAEGPSRSLSAQHAAADVLVYQKIRKLLGGNADYIISGGAPLSPRLAHFYAGAGVQVLEGYGLTETIGPASVNTPRLSKIGTVGQPLAPAAIKISEQGEVLVKGPTLFAGYHNDPAATAGAFTPDGWFRTGDLGQLDRDGYLRLTGRAKELIVTAGGKNVSPAALEDDLRGHPLISQIVVVGDQRPFIAALITLDAEMLPLWLSNHGLPAMSVREAATNIEVRASLERAVERANRHVSRAESIRKFTVLTTDLTEANGMLTPSLKVKRNAVLSYYADVIDGIYE</sequence>
<dbReference type="CDD" id="cd05907">
    <property type="entry name" value="VL_LC_FACS_like"/>
    <property type="match status" value="1"/>
</dbReference>
<accession>A0ABW2SJP1</accession>
<feature type="domain" description="AMP-dependent synthetase/ligase" evidence="6">
    <location>
        <begin position="47"/>
        <end position="446"/>
    </location>
</feature>
<proteinExistence type="inferred from homology"/>
<dbReference type="EMBL" id="JBHTEF010000001">
    <property type="protein sequence ID" value="MFC7579793.1"/>
    <property type="molecule type" value="Genomic_DNA"/>
</dbReference>
<evidence type="ECO:0000259" key="6">
    <source>
        <dbReference type="Pfam" id="PF00501"/>
    </source>
</evidence>
<keyword evidence="4" id="KW-0443">Lipid metabolism</keyword>
<evidence type="ECO:0000256" key="3">
    <source>
        <dbReference type="ARBA" id="ARBA00022832"/>
    </source>
</evidence>
<dbReference type="SUPFAM" id="SSF56801">
    <property type="entry name" value="Acetyl-CoA synthetase-like"/>
    <property type="match status" value="1"/>
</dbReference>
<dbReference type="InterPro" id="IPR020845">
    <property type="entry name" value="AMP-binding_CS"/>
</dbReference>
<evidence type="ECO:0000256" key="5">
    <source>
        <dbReference type="ARBA" id="ARBA00032875"/>
    </source>
</evidence>
<dbReference type="PANTHER" id="PTHR43272">
    <property type="entry name" value="LONG-CHAIN-FATTY-ACID--COA LIGASE"/>
    <property type="match status" value="1"/>
</dbReference>
<dbReference type="Proteomes" id="UP001596527">
    <property type="component" value="Unassembled WGS sequence"/>
</dbReference>
<evidence type="ECO:0000313" key="7">
    <source>
        <dbReference type="EMBL" id="MFC7579793.1"/>
    </source>
</evidence>
<dbReference type="PROSITE" id="PS00455">
    <property type="entry name" value="AMP_BINDING"/>
    <property type="match status" value="1"/>
</dbReference>